<dbReference type="GO" id="GO:0046872">
    <property type="term" value="F:metal ion binding"/>
    <property type="evidence" value="ECO:0007669"/>
    <property type="project" value="UniProtKB-KW"/>
</dbReference>
<evidence type="ECO:0000256" key="7">
    <source>
        <dbReference type="ARBA" id="ARBA00023014"/>
    </source>
</evidence>
<evidence type="ECO:0000256" key="8">
    <source>
        <dbReference type="SAM" id="MobiDB-lite"/>
    </source>
</evidence>
<evidence type="ECO:0000256" key="4">
    <source>
        <dbReference type="ARBA" id="ARBA00022723"/>
    </source>
</evidence>
<dbReference type="InterPro" id="IPR013785">
    <property type="entry name" value="Aldolase_TIM"/>
</dbReference>
<dbReference type="PANTHER" id="PTHR30538:SF0">
    <property type="entry name" value="L-LYSINE 2,3-AMINOMUTASE AQ_1632-RELATED"/>
    <property type="match status" value="1"/>
</dbReference>
<comment type="cofactor">
    <cofactor evidence="1">
        <name>pyridoxal 5'-phosphate</name>
        <dbReference type="ChEBI" id="CHEBI:597326"/>
    </cofactor>
</comment>
<gene>
    <name evidence="9" type="ORF">DHEL01_v206642</name>
</gene>
<evidence type="ECO:0000256" key="5">
    <source>
        <dbReference type="ARBA" id="ARBA00022898"/>
    </source>
</evidence>
<evidence type="ECO:0000313" key="9">
    <source>
        <dbReference type="EMBL" id="POS74968.1"/>
    </source>
</evidence>
<dbReference type="InterPro" id="IPR003739">
    <property type="entry name" value="Lys_aminomutase/Glu_NH3_mut"/>
</dbReference>
<protein>
    <submittedName>
        <fullName evidence="9">L-lysine 2,3-aminomutase</fullName>
    </submittedName>
</protein>
<evidence type="ECO:0000256" key="3">
    <source>
        <dbReference type="ARBA" id="ARBA00022691"/>
    </source>
</evidence>
<dbReference type="Gene3D" id="3.20.20.70">
    <property type="entry name" value="Aldolase class I"/>
    <property type="match status" value="1"/>
</dbReference>
<dbReference type="STRING" id="158607.A0A2P5HXI1"/>
<comment type="caution">
    <text evidence="9">The sequence shown here is derived from an EMBL/GenBank/DDBJ whole genome shotgun (WGS) entry which is preliminary data.</text>
</comment>
<dbReference type="GO" id="GO:0051539">
    <property type="term" value="F:4 iron, 4 sulfur cluster binding"/>
    <property type="evidence" value="ECO:0007669"/>
    <property type="project" value="UniProtKB-KW"/>
</dbReference>
<evidence type="ECO:0000256" key="1">
    <source>
        <dbReference type="ARBA" id="ARBA00001933"/>
    </source>
</evidence>
<keyword evidence="6" id="KW-0408">Iron</keyword>
<keyword evidence="3" id="KW-0949">S-adenosyl-L-methionine</keyword>
<dbReference type="PANTHER" id="PTHR30538">
    <property type="entry name" value="LYSINE 2,3-AMINOMUTASE-RELATED"/>
    <property type="match status" value="1"/>
</dbReference>
<keyword evidence="10" id="KW-1185">Reference proteome</keyword>
<proteinExistence type="predicted"/>
<dbReference type="GO" id="GO:0003824">
    <property type="term" value="F:catalytic activity"/>
    <property type="evidence" value="ECO:0007669"/>
    <property type="project" value="InterPro"/>
</dbReference>
<keyword evidence="2" id="KW-0004">4Fe-4S</keyword>
<dbReference type="NCBIfam" id="TIGR00238">
    <property type="entry name" value="KamA family radical SAM protein"/>
    <property type="match status" value="1"/>
</dbReference>
<dbReference type="InterPro" id="IPR058240">
    <property type="entry name" value="rSAM_sf"/>
</dbReference>
<sequence>MLSSVAKRSLPRLPLILPQRRGLAAHVEDKTTSSAGGAHEAHQPLQNPSSRPIILFRRPRCGETSSGEMFQYTAMCPKPSFSRIDGAPHLLSRINWQDPTNDPIFRQFIPLASKFLPAHSKVNMDPLGERNDEVVEGLIHRYPDKALFLAVSVCTTYCTFCTRCYSVGPNTELVTKASHKPGLNKWNEIFAYIEANPQIQDIVVSGGDSFYIHPEHIRGIGNRLINIPHIRRFRFASKGLAVAPMRFLDTSDDWTDALIEVTQKTKEAGKEVAMHTHFNHANEFSWITEAAAQKLYAAGVTMRNQTVLLKGVNDDVQTMSTLIRKLADNHVSPYYVYMCDMIPNAEHHRTPLQTILDLESQIQGSIAGFATPKFIVDLPGGGGKRSALSYDSYDRQTGISTFTAPAVTAAAAARGRREKPQVFKYYDPINYDAHAETDEEMRTDSL</sequence>
<accession>A0A2P5HXI1</accession>
<dbReference type="OrthoDB" id="5396721at2759"/>
<evidence type="ECO:0000256" key="2">
    <source>
        <dbReference type="ARBA" id="ARBA00022485"/>
    </source>
</evidence>
<evidence type="ECO:0000256" key="6">
    <source>
        <dbReference type="ARBA" id="ARBA00023004"/>
    </source>
</evidence>
<evidence type="ECO:0000313" key="10">
    <source>
        <dbReference type="Proteomes" id="UP000094444"/>
    </source>
</evidence>
<dbReference type="SFLD" id="SFLDS00029">
    <property type="entry name" value="Radical_SAM"/>
    <property type="match status" value="1"/>
</dbReference>
<dbReference type="AlphaFoldDB" id="A0A2P5HXI1"/>
<feature type="region of interest" description="Disordered" evidence="8">
    <location>
        <begin position="24"/>
        <end position="49"/>
    </location>
</feature>
<keyword evidence="7" id="KW-0411">Iron-sulfur</keyword>
<dbReference type="InterPro" id="IPR007197">
    <property type="entry name" value="rSAM"/>
</dbReference>
<dbReference type="SUPFAM" id="SSF102114">
    <property type="entry name" value="Radical SAM enzymes"/>
    <property type="match status" value="1"/>
</dbReference>
<keyword evidence="4" id="KW-0479">Metal-binding</keyword>
<dbReference type="Proteomes" id="UP000094444">
    <property type="component" value="Unassembled WGS sequence"/>
</dbReference>
<name>A0A2P5HXI1_DIAHE</name>
<dbReference type="EMBL" id="MAVT02000551">
    <property type="protein sequence ID" value="POS74968.1"/>
    <property type="molecule type" value="Genomic_DNA"/>
</dbReference>
<reference evidence="9" key="1">
    <citation type="submission" date="2017-09" db="EMBL/GenBank/DDBJ databases">
        <title>Polyketide synthases of a Diaporthe helianthi virulent isolate.</title>
        <authorList>
            <person name="Baroncelli R."/>
        </authorList>
    </citation>
    <scope>NUCLEOTIDE SEQUENCE [LARGE SCALE GENOMIC DNA]</scope>
    <source>
        <strain evidence="9">7/96</strain>
    </source>
</reference>
<dbReference type="SFLD" id="SFLDG01070">
    <property type="entry name" value="PLP-dependent"/>
    <property type="match status" value="1"/>
</dbReference>
<dbReference type="InParanoid" id="A0A2P5HXI1"/>
<organism evidence="9 10">
    <name type="scientific">Diaporthe helianthi</name>
    <dbReference type="NCBI Taxonomy" id="158607"/>
    <lineage>
        <taxon>Eukaryota</taxon>
        <taxon>Fungi</taxon>
        <taxon>Dikarya</taxon>
        <taxon>Ascomycota</taxon>
        <taxon>Pezizomycotina</taxon>
        <taxon>Sordariomycetes</taxon>
        <taxon>Sordariomycetidae</taxon>
        <taxon>Diaporthales</taxon>
        <taxon>Diaporthaceae</taxon>
        <taxon>Diaporthe</taxon>
    </lineage>
</organism>
<keyword evidence="5" id="KW-0663">Pyridoxal phosphate</keyword>